<organism evidence="1 2">
    <name type="scientific">Duganella guangzhouensis</name>
    <dbReference type="NCBI Taxonomy" id="2666084"/>
    <lineage>
        <taxon>Bacteria</taxon>
        <taxon>Pseudomonadati</taxon>
        <taxon>Pseudomonadota</taxon>
        <taxon>Betaproteobacteria</taxon>
        <taxon>Burkholderiales</taxon>
        <taxon>Oxalobacteraceae</taxon>
        <taxon>Telluria group</taxon>
        <taxon>Duganella</taxon>
    </lineage>
</organism>
<accession>A0A6I2L9E3</accession>
<evidence type="ECO:0000313" key="1">
    <source>
        <dbReference type="EMBL" id="MRW94322.1"/>
    </source>
</evidence>
<dbReference type="Proteomes" id="UP000433309">
    <property type="component" value="Unassembled WGS sequence"/>
</dbReference>
<evidence type="ECO:0000313" key="2">
    <source>
        <dbReference type="Proteomes" id="UP000433309"/>
    </source>
</evidence>
<comment type="caution">
    <text evidence="1">The sequence shown here is derived from an EMBL/GenBank/DDBJ whole genome shotgun (WGS) entry which is preliminary data.</text>
</comment>
<protein>
    <recommendedName>
        <fullName evidence="3">DUF2188 domain-containing protein</fullName>
    </recommendedName>
</protein>
<name>A0A6I2L9E3_9BURK</name>
<dbReference type="EMBL" id="WKJK01000025">
    <property type="protein sequence ID" value="MRW94322.1"/>
    <property type="molecule type" value="Genomic_DNA"/>
</dbReference>
<gene>
    <name evidence="1" type="ORF">GJ699_30540</name>
</gene>
<evidence type="ECO:0008006" key="3">
    <source>
        <dbReference type="Google" id="ProtNLM"/>
    </source>
</evidence>
<proteinExistence type="predicted"/>
<dbReference type="AlphaFoldDB" id="A0A6I2L9E3"/>
<dbReference type="RefSeq" id="WP_154383198.1">
    <property type="nucleotide sequence ID" value="NZ_WKJK01000025.1"/>
</dbReference>
<reference evidence="1 2" key="1">
    <citation type="submission" date="2019-11" db="EMBL/GenBank/DDBJ databases">
        <title>Novel species isolated from a subtropical stream in China.</title>
        <authorList>
            <person name="Lu H."/>
        </authorList>
    </citation>
    <scope>NUCLEOTIDE SEQUENCE [LARGE SCALE GENOMIC DNA]</scope>
    <source>
        <strain evidence="1 2">FT80W</strain>
    </source>
</reference>
<sequence length="82" mass="8948">MSKKVIHVRPKIGGQWEVSSANGSQLYASKMQAVLAARSQGRSDKVIIQNSAGQVLRPAKLKTSRPISVIREAVYAAMLQKK</sequence>
<keyword evidence="2" id="KW-1185">Reference proteome</keyword>